<accession>A0A023MH02</accession>
<evidence type="ECO:0008006" key="3">
    <source>
        <dbReference type="Google" id="ProtNLM"/>
    </source>
</evidence>
<evidence type="ECO:0000313" key="2">
    <source>
        <dbReference type="Proteomes" id="UP000026908"/>
    </source>
</evidence>
<dbReference type="Proteomes" id="UP000026908">
    <property type="component" value="Segment"/>
</dbReference>
<reference evidence="1 2" key="1">
    <citation type="journal article" date="2014" name="Genome Announc.">
        <title>Complete Genome Sequences of Two Escherichia coli O157:H7 Phages Effective in Limiting Contamination of Food Products.</title>
        <authorList>
            <person name="Hong Y."/>
            <person name="Pan Y."/>
            <person name="Harman N.J."/>
            <person name="Ebner P.D."/>
        </authorList>
    </citation>
    <scope>NUCLEOTIDE SEQUENCE [LARGE SCALE GENOMIC DNA]</scope>
</reference>
<keyword evidence="2" id="KW-1185">Reference proteome</keyword>
<dbReference type="GeneID" id="19487111"/>
<dbReference type="EMBL" id="KJ190157">
    <property type="protein sequence ID" value="AHN83576.1"/>
    <property type="molecule type" value="Genomic_DNA"/>
</dbReference>
<protein>
    <recommendedName>
        <fullName evidence="3">Tail completion protein</fullName>
    </recommendedName>
</protein>
<sequence>MSLSDLATQIIKEQLDNVGRSENNKNTVVYFVETGLKDPTRDGTVAQVSFKFSKPVSQDLLNIRTASILKAVSSSLDLSGDLGALESLIQATAGKKSSVGKKRSTGRVQVNFGDPRDVEDGYSGAVTGASGRFVSNSNMKVILELVAKEYLIKDMKKAGAPLKFRTGRFANSLKVKDVMLRDAGTSKGAPELNVTYNYMVRPYSVFNPAVSTYRRLSLRPYPGARNPQRLIGEAIAKAARDLIHSRYKIKVNQGT</sequence>
<dbReference type="Pfam" id="PF25747">
    <property type="entry name" value="T5_p143"/>
    <property type="match status" value="1"/>
</dbReference>
<organism evidence="1 2">
    <name type="scientific">Escherichia phage vB_EcoS_FFH_1</name>
    <dbReference type="NCBI Taxonomy" id="1446489"/>
    <lineage>
        <taxon>Viruses</taxon>
        <taxon>Duplodnaviria</taxon>
        <taxon>Heunggongvirae</taxon>
        <taxon>Uroviricota</taxon>
        <taxon>Caudoviricetes</taxon>
        <taxon>Demerecviridae</taxon>
        <taxon>Markadamsvirinae</taxon>
        <taxon>Tequintavirus</taxon>
        <taxon>Tequintavirus FFH1</taxon>
    </lineage>
</organism>
<dbReference type="InterPro" id="IPR057970">
    <property type="entry name" value="T5_p143"/>
</dbReference>
<proteinExistence type="predicted"/>
<dbReference type="RefSeq" id="YP_009031765.1">
    <property type="nucleotide sequence ID" value="NC_024139.1"/>
</dbReference>
<dbReference type="KEGG" id="vg:19487111"/>
<evidence type="ECO:0000313" key="1">
    <source>
        <dbReference type="EMBL" id="AHN83576.1"/>
    </source>
</evidence>
<name>A0A023MH02_9CAUD</name>
<dbReference type="OrthoDB" id="16260at10239"/>